<dbReference type="EnsemblMetazoa" id="PPA03889.1">
    <property type="protein sequence ID" value="PPA03889.1"/>
    <property type="gene ID" value="WBGene00093443"/>
</dbReference>
<gene>
    <name evidence="1" type="primary">WBGene00093443</name>
</gene>
<reference evidence="2" key="1">
    <citation type="journal article" date="2008" name="Nat. Genet.">
        <title>The Pristionchus pacificus genome provides a unique perspective on nematode lifestyle and parasitism.</title>
        <authorList>
            <person name="Dieterich C."/>
            <person name="Clifton S.W."/>
            <person name="Schuster L.N."/>
            <person name="Chinwalla A."/>
            <person name="Delehaunty K."/>
            <person name="Dinkelacker I."/>
            <person name="Fulton L."/>
            <person name="Fulton R."/>
            <person name="Godfrey J."/>
            <person name="Minx P."/>
            <person name="Mitreva M."/>
            <person name="Roeseler W."/>
            <person name="Tian H."/>
            <person name="Witte H."/>
            <person name="Yang S.P."/>
            <person name="Wilson R.K."/>
            <person name="Sommer R.J."/>
        </authorList>
    </citation>
    <scope>NUCLEOTIDE SEQUENCE [LARGE SCALE GENOMIC DNA]</scope>
    <source>
        <strain evidence="2">PS312</strain>
    </source>
</reference>
<evidence type="ECO:0000313" key="1">
    <source>
        <dbReference type="EnsemblMetazoa" id="PPA03889.1"/>
    </source>
</evidence>
<evidence type="ECO:0000313" key="2">
    <source>
        <dbReference type="Proteomes" id="UP000005239"/>
    </source>
</evidence>
<protein>
    <submittedName>
        <fullName evidence="1">Uncharacterized protein</fullName>
    </submittedName>
</protein>
<accession>A0A8R1Y9D2</accession>
<dbReference type="AlphaFoldDB" id="A0A2A6C6B7"/>
<sequence>MQARVDALEEQLRTRSEIISHRPQLLLESIHAGLHVLKGLAGQDLTAVTWQSDTTVMGWQART</sequence>
<reference evidence="1" key="2">
    <citation type="submission" date="2022-06" db="UniProtKB">
        <authorList>
            <consortium name="EnsemblMetazoa"/>
        </authorList>
    </citation>
    <scope>IDENTIFICATION</scope>
    <source>
        <strain evidence="1">PS312</strain>
    </source>
</reference>
<dbReference type="Proteomes" id="UP000005239">
    <property type="component" value="Unassembled WGS sequence"/>
</dbReference>
<accession>A0A2A6C6B7</accession>
<name>A0A2A6C6B7_PRIPA</name>
<organism evidence="1 2">
    <name type="scientific">Pristionchus pacificus</name>
    <name type="common">Parasitic nematode worm</name>
    <dbReference type="NCBI Taxonomy" id="54126"/>
    <lineage>
        <taxon>Eukaryota</taxon>
        <taxon>Metazoa</taxon>
        <taxon>Ecdysozoa</taxon>
        <taxon>Nematoda</taxon>
        <taxon>Chromadorea</taxon>
        <taxon>Rhabditida</taxon>
        <taxon>Rhabditina</taxon>
        <taxon>Diplogasteromorpha</taxon>
        <taxon>Diplogasteroidea</taxon>
        <taxon>Neodiplogasteridae</taxon>
        <taxon>Pristionchus</taxon>
    </lineage>
</organism>
<proteinExistence type="predicted"/>
<keyword evidence="2" id="KW-1185">Reference proteome</keyword>